<name>A0A8X6YU19_9ARAC</name>
<keyword evidence="1 3" id="KW-0238">DNA-binding</keyword>
<evidence type="ECO:0000256" key="2">
    <source>
        <dbReference type="ARBA" id="ARBA00023242"/>
    </source>
</evidence>
<dbReference type="PANTHER" id="PTHR45789">
    <property type="entry name" value="FI18025P1"/>
    <property type="match status" value="1"/>
</dbReference>
<evidence type="ECO:0000313" key="6">
    <source>
        <dbReference type="Proteomes" id="UP000886998"/>
    </source>
</evidence>
<dbReference type="PROSITE" id="PS50118">
    <property type="entry name" value="HMG_BOX_2"/>
    <property type="match status" value="1"/>
</dbReference>
<dbReference type="PANTHER" id="PTHR45789:SF2">
    <property type="entry name" value="FI18025P1"/>
    <property type="match status" value="1"/>
</dbReference>
<dbReference type="OrthoDB" id="8808691at2759"/>
<dbReference type="InterPro" id="IPR036910">
    <property type="entry name" value="HMG_box_dom_sf"/>
</dbReference>
<dbReference type="EMBL" id="BMAV01022262">
    <property type="protein sequence ID" value="GFY76993.1"/>
    <property type="molecule type" value="Genomic_DNA"/>
</dbReference>
<dbReference type="GO" id="GO:0005634">
    <property type="term" value="C:nucleus"/>
    <property type="evidence" value="ECO:0007669"/>
    <property type="project" value="UniProtKB-UniRule"/>
</dbReference>
<evidence type="ECO:0000259" key="4">
    <source>
        <dbReference type="PROSITE" id="PS50118"/>
    </source>
</evidence>
<gene>
    <name evidence="5" type="primary">AVEN_134610_1</name>
    <name evidence="5" type="ORF">TNIN_401491</name>
</gene>
<keyword evidence="6" id="KW-1185">Reference proteome</keyword>
<dbReference type="Proteomes" id="UP000886998">
    <property type="component" value="Unassembled WGS sequence"/>
</dbReference>
<keyword evidence="2 3" id="KW-0539">Nucleus</keyword>
<dbReference type="Gene3D" id="1.10.30.10">
    <property type="entry name" value="High mobility group box domain"/>
    <property type="match status" value="1"/>
</dbReference>
<reference evidence="5" key="1">
    <citation type="submission" date="2020-08" db="EMBL/GenBank/DDBJ databases">
        <title>Multicomponent nature underlies the extraordinary mechanical properties of spider dragline silk.</title>
        <authorList>
            <person name="Kono N."/>
            <person name="Nakamura H."/>
            <person name="Mori M."/>
            <person name="Yoshida Y."/>
            <person name="Ohtoshi R."/>
            <person name="Malay A.D."/>
            <person name="Moran D.A.P."/>
            <person name="Tomita M."/>
            <person name="Numata K."/>
            <person name="Arakawa K."/>
        </authorList>
    </citation>
    <scope>NUCLEOTIDE SEQUENCE</scope>
</reference>
<dbReference type="GO" id="GO:0000981">
    <property type="term" value="F:DNA-binding transcription factor activity, RNA polymerase II-specific"/>
    <property type="evidence" value="ECO:0007669"/>
    <property type="project" value="TreeGrafter"/>
</dbReference>
<dbReference type="InterPro" id="IPR051356">
    <property type="entry name" value="SOX/SOX-like_TF"/>
</dbReference>
<evidence type="ECO:0000256" key="1">
    <source>
        <dbReference type="ARBA" id="ARBA00023125"/>
    </source>
</evidence>
<dbReference type="SUPFAM" id="SSF47095">
    <property type="entry name" value="HMG-box"/>
    <property type="match status" value="1"/>
</dbReference>
<comment type="caution">
    <text evidence="5">The sequence shown here is derived from an EMBL/GenBank/DDBJ whole genome shotgun (WGS) entry which is preliminary data.</text>
</comment>
<dbReference type="SMART" id="SM00398">
    <property type="entry name" value="HMG"/>
    <property type="match status" value="1"/>
</dbReference>
<dbReference type="InterPro" id="IPR009071">
    <property type="entry name" value="HMG_box_dom"/>
</dbReference>
<evidence type="ECO:0000256" key="3">
    <source>
        <dbReference type="PROSITE-ProRule" id="PRU00267"/>
    </source>
</evidence>
<organism evidence="5 6">
    <name type="scientific">Trichonephila inaurata madagascariensis</name>
    <dbReference type="NCBI Taxonomy" id="2747483"/>
    <lineage>
        <taxon>Eukaryota</taxon>
        <taxon>Metazoa</taxon>
        <taxon>Ecdysozoa</taxon>
        <taxon>Arthropoda</taxon>
        <taxon>Chelicerata</taxon>
        <taxon>Arachnida</taxon>
        <taxon>Araneae</taxon>
        <taxon>Araneomorphae</taxon>
        <taxon>Entelegynae</taxon>
        <taxon>Araneoidea</taxon>
        <taxon>Nephilidae</taxon>
        <taxon>Trichonephila</taxon>
        <taxon>Trichonephila inaurata</taxon>
    </lineage>
</organism>
<dbReference type="GO" id="GO:0000978">
    <property type="term" value="F:RNA polymerase II cis-regulatory region sequence-specific DNA binding"/>
    <property type="evidence" value="ECO:0007669"/>
    <property type="project" value="TreeGrafter"/>
</dbReference>
<sequence length="489" mass="56331">MDIKKIIDLKFPYVVDGKDKVSSQKSISSSDHLHNWFSITWRKMAEIDSRRNNRNVKGSFKARSCTYSPDGCNLLQCNSDNLEPSLTDLILKPKSNKIARPPNAFMLFAREHRKALASKYPNHNNKNISSLLGKCWRNVDESTKDKYYKKAKMLEELHKQQYPAEWESKFEAKQSSPGYVPNNPQFFPDPEHVVTESEEPNSTETNTPMMLPENYSFPNCPPPPPPWNIPQVPMPYTSRCPDEYEMHAGMYMENYYPSNMQSSMCGYNAWDKHRDNPYEPPLSPNWNPNRAGFTSCRSEFASIHPQRELGSFPHLPTQPEFKNSCCHHDVTMSYGNSSPLPHAHGPNRENSMAFCNWPRPYMPWKASNTYSPCFYQNIDYCYSQPSESIKNYYPRFPYPTQPREYGYPPPAYDGRLVNRREKAESNTASQITESVFQGMEQHNTEPSDTEILNVVDVDETEDISQNNDVVGTESVKLEEEQSLTNSAVI</sequence>
<proteinExistence type="predicted"/>
<feature type="domain" description="HMG box" evidence="4">
    <location>
        <begin position="98"/>
        <end position="167"/>
    </location>
</feature>
<evidence type="ECO:0000313" key="5">
    <source>
        <dbReference type="EMBL" id="GFY76993.1"/>
    </source>
</evidence>
<feature type="DNA-binding region" description="HMG box" evidence="3">
    <location>
        <begin position="98"/>
        <end position="167"/>
    </location>
</feature>
<dbReference type="Pfam" id="PF00505">
    <property type="entry name" value="HMG_box"/>
    <property type="match status" value="1"/>
</dbReference>
<dbReference type="AlphaFoldDB" id="A0A8X6YU19"/>
<accession>A0A8X6YU19</accession>
<protein>
    <submittedName>
        <fullName evidence="5">HMG box domain-containing protein</fullName>
    </submittedName>
</protein>